<dbReference type="Pfam" id="PF14559">
    <property type="entry name" value="TPR_19"/>
    <property type="match status" value="1"/>
</dbReference>
<organism evidence="5">
    <name type="scientific">Schlesneria paludicola</name>
    <dbReference type="NCBI Taxonomy" id="360056"/>
    <lineage>
        <taxon>Bacteria</taxon>
        <taxon>Pseudomonadati</taxon>
        <taxon>Planctomycetota</taxon>
        <taxon>Planctomycetia</taxon>
        <taxon>Planctomycetales</taxon>
        <taxon>Planctomycetaceae</taxon>
        <taxon>Schlesneria</taxon>
    </lineage>
</organism>
<dbReference type="PANTHER" id="PTHR44858:SF1">
    <property type="entry name" value="UDP-N-ACETYLGLUCOSAMINE--PEPTIDE N-ACETYLGLUCOSAMINYLTRANSFERASE SPINDLY-RELATED"/>
    <property type="match status" value="1"/>
</dbReference>
<feature type="compositionally biased region" description="Low complexity" evidence="4">
    <location>
        <begin position="74"/>
        <end position="99"/>
    </location>
</feature>
<comment type="caution">
    <text evidence="5">The sequence shown here is derived from an EMBL/GenBank/DDBJ whole genome shotgun (WGS) entry which is preliminary data.</text>
</comment>
<accession>A0A7C4LNS3</accession>
<keyword evidence="1" id="KW-0677">Repeat</keyword>
<evidence type="ECO:0000313" key="5">
    <source>
        <dbReference type="EMBL" id="HGT39697.1"/>
    </source>
</evidence>
<dbReference type="InterPro" id="IPR011990">
    <property type="entry name" value="TPR-like_helical_dom_sf"/>
</dbReference>
<dbReference type="EMBL" id="DSVQ01000015">
    <property type="protein sequence ID" value="HGT39697.1"/>
    <property type="molecule type" value="Genomic_DNA"/>
</dbReference>
<feature type="repeat" description="TPR" evidence="3">
    <location>
        <begin position="135"/>
        <end position="168"/>
    </location>
</feature>
<dbReference type="PROSITE" id="PS50005">
    <property type="entry name" value="TPR"/>
    <property type="match status" value="1"/>
</dbReference>
<evidence type="ECO:0000256" key="2">
    <source>
        <dbReference type="ARBA" id="ARBA00022803"/>
    </source>
</evidence>
<gene>
    <name evidence="5" type="ORF">ENS64_10615</name>
</gene>
<reference evidence="5" key="1">
    <citation type="journal article" date="2020" name="mSystems">
        <title>Genome- and Community-Level Interaction Insights into Carbon Utilization and Element Cycling Functions of Hydrothermarchaeota in Hydrothermal Sediment.</title>
        <authorList>
            <person name="Zhou Z."/>
            <person name="Liu Y."/>
            <person name="Xu W."/>
            <person name="Pan J."/>
            <person name="Luo Z.H."/>
            <person name="Li M."/>
        </authorList>
    </citation>
    <scope>NUCLEOTIDE SEQUENCE [LARGE SCALE GENOMIC DNA]</scope>
    <source>
        <strain evidence="5">SpSt-508</strain>
    </source>
</reference>
<evidence type="ECO:0000256" key="1">
    <source>
        <dbReference type="ARBA" id="ARBA00022737"/>
    </source>
</evidence>
<dbReference type="InterPro" id="IPR019734">
    <property type="entry name" value="TPR_rpt"/>
</dbReference>
<proteinExistence type="predicted"/>
<dbReference type="InterPro" id="IPR050498">
    <property type="entry name" value="Ycf3"/>
</dbReference>
<dbReference type="AlphaFoldDB" id="A0A7C4LNS3"/>
<keyword evidence="2 3" id="KW-0802">TPR repeat</keyword>
<feature type="region of interest" description="Disordered" evidence="4">
    <location>
        <begin position="57"/>
        <end position="99"/>
    </location>
</feature>
<protein>
    <submittedName>
        <fullName evidence="5">Tetratricopeptide repeat protein</fullName>
    </submittedName>
</protein>
<dbReference type="PANTHER" id="PTHR44858">
    <property type="entry name" value="TETRATRICOPEPTIDE REPEAT PROTEIN 6"/>
    <property type="match status" value="1"/>
</dbReference>
<evidence type="ECO:0000256" key="3">
    <source>
        <dbReference type="PROSITE-ProRule" id="PRU00339"/>
    </source>
</evidence>
<evidence type="ECO:0000256" key="4">
    <source>
        <dbReference type="SAM" id="MobiDB-lite"/>
    </source>
</evidence>
<dbReference type="Gene3D" id="1.25.40.10">
    <property type="entry name" value="Tetratricopeptide repeat domain"/>
    <property type="match status" value="1"/>
</dbReference>
<feature type="compositionally biased region" description="Basic and acidic residues" evidence="4">
    <location>
        <begin position="344"/>
        <end position="353"/>
    </location>
</feature>
<name>A0A7C4LNS3_9PLAN</name>
<dbReference type="SUPFAM" id="SSF48452">
    <property type="entry name" value="TPR-like"/>
    <property type="match status" value="1"/>
</dbReference>
<feature type="region of interest" description="Disordered" evidence="4">
    <location>
        <begin position="341"/>
        <end position="360"/>
    </location>
</feature>
<sequence>MQGGLSMRRHPVWGWRTQCVWIMCGLAGCAALPQEHPVSLQPVAEPEGAIILAAAHSTAPAAPRARPERPATPPSATAARPATPTGRPAAAPVKPAVQQQPADPLLAARQLEERGQLADARKAYTAILRQHPGNVECVHRLAVVCTRLNDFAAASEYYDRALQLSPENAAILSDAGYARYLAGQPAEAEKLLRRAVALAPKDVRAHNNLAVVVGVTGRLDESLSLFQKVNPPASAWINLAYVYQLRKEPDLALLCYQRAQALDASVQIPQGLLVQAKPADPVVVADTDLPPSPSVEPPKTQQRGTHPLESLVDASGEQSGVISVETTDSVTTVVVKSLTASDGVDSKGPESRPVESVVVESSAPESEDVSWIEAEKSKLAERRGRDGLKGFCLVALCDERKLVDAQEQFTAEHQGQVYHFASSDAVEKFRADPDKYAPVAGGLDVVAVRQGSEVVAGSLDFAVWYRDKLYLFSSPQRKADFCASPRLFAQDAR</sequence>
<dbReference type="SMART" id="SM00028">
    <property type="entry name" value="TPR"/>
    <property type="match status" value="4"/>
</dbReference>